<feature type="compositionally biased region" description="Polar residues" evidence="1">
    <location>
        <begin position="460"/>
        <end position="471"/>
    </location>
</feature>
<keyword evidence="3" id="KW-1185">Reference proteome</keyword>
<dbReference type="Proteomes" id="UP000070501">
    <property type="component" value="Unassembled WGS sequence"/>
</dbReference>
<dbReference type="STRING" id="196109.A0A136J299"/>
<organism evidence="2 3">
    <name type="scientific">Microdochium bolleyi</name>
    <dbReference type="NCBI Taxonomy" id="196109"/>
    <lineage>
        <taxon>Eukaryota</taxon>
        <taxon>Fungi</taxon>
        <taxon>Dikarya</taxon>
        <taxon>Ascomycota</taxon>
        <taxon>Pezizomycotina</taxon>
        <taxon>Sordariomycetes</taxon>
        <taxon>Xylariomycetidae</taxon>
        <taxon>Xylariales</taxon>
        <taxon>Microdochiaceae</taxon>
        <taxon>Microdochium</taxon>
    </lineage>
</organism>
<feature type="compositionally biased region" description="Low complexity" evidence="1">
    <location>
        <begin position="13"/>
        <end position="26"/>
    </location>
</feature>
<protein>
    <submittedName>
        <fullName evidence="2">Uncharacterized protein</fullName>
    </submittedName>
</protein>
<accession>A0A136J299</accession>
<feature type="region of interest" description="Disordered" evidence="1">
    <location>
        <begin position="1"/>
        <end position="233"/>
    </location>
</feature>
<reference evidence="3" key="1">
    <citation type="submission" date="2016-02" db="EMBL/GenBank/DDBJ databases">
        <title>Draft genome sequence of Microdochium bolleyi, a fungal endophyte of beachgrass.</title>
        <authorList>
            <consortium name="DOE Joint Genome Institute"/>
            <person name="David A.S."/>
            <person name="May G."/>
            <person name="Haridas S."/>
            <person name="Lim J."/>
            <person name="Wang M."/>
            <person name="Labutti K."/>
            <person name="Lipzen A."/>
            <person name="Barry K."/>
            <person name="Grigoriev I.V."/>
        </authorList>
    </citation>
    <scope>NUCLEOTIDE SEQUENCE [LARGE SCALE GENOMIC DNA]</scope>
    <source>
        <strain evidence="3">J235TASD1</strain>
    </source>
</reference>
<feature type="compositionally biased region" description="Basic and acidic residues" evidence="1">
    <location>
        <begin position="27"/>
        <end position="48"/>
    </location>
</feature>
<evidence type="ECO:0000313" key="2">
    <source>
        <dbReference type="EMBL" id="KXJ91213.1"/>
    </source>
</evidence>
<feature type="compositionally biased region" description="Polar residues" evidence="1">
    <location>
        <begin position="390"/>
        <end position="403"/>
    </location>
</feature>
<sequence length="485" mass="52657">MRAKPVRSKATVPARTTRATSKTTSTTEKKPLSPKKDGANRPLSRCDDSSDDELATYEKTPMKSLMKSPVKPPASLRRPDQKPQLGDEENTLMPSENVLTASVMRSPARRPPTSPWKDTMKSPAKKIESIPFSLSASSTAEDAPQSPSKTSMLQSPAKRPQVPIKAFQTSTNDDPLAPRSPVKRSLFGSPAKRGAGTPFKSLVQEAPAAETEKTPMKQASLAREEEEEITVPEQILEVITVQPEEASTQEQDEADSSSLDHIALDQQIELELSTQLAFPGRLSAVLPRYADPALKDKQSPSKVKDITVEPVSVEAMVAQEQEQDIFVDNTVEDAMDLDDIITDEAITTGQTSRARSQSPTKLVMNPMFRLRAKDMEDQYLSESEDELASSGKTGTKFQNTTTIDFDAVPATPTPSSIRTPRTGLPSSAAKAASRAIRSVSRGTKHGFTPLAAQFGEWKASSPSKLSQQQTVPPSPSTTEEDLSLV</sequence>
<dbReference type="OrthoDB" id="2384350at2759"/>
<evidence type="ECO:0000256" key="1">
    <source>
        <dbReference type="SAM" id="MobiDB-lite"/>
    </source>
</evidence>
<dbReference type="InParanoid" id="A0A136J299"/>
<feature type="non-terminal residue" evidence="2">
    <location>
        <position position="485"/>
    </location>
</feature>
<name>A0A136J299_9PEZI</name>
<feature type="region of interest" description="Disordered" evidence="1">
    <location>
        <begin position="378"/>
        <end position="485"/>
    </location>
</feature>
<dbReference type="EMBL" id="KQ964250">
    <property type="protein sequence ID" value="KXJ91213.1"/>
    <property type="molecule type" value="Genomic_DNA"/>
</dbReference>
<dbReference type="AlphaFoldDB" id="A0A136J299"/>
<feature type="compositionally biased region" description="Low complexity" evidence="1">
    <location>
        <begin position="409"/>
        <end position="441"/>
    </location>
</feature>
<gene>
    <name evidence="2" type="ORF">Micbo1qcDRAFT_162836</name>
</gene>
<evidence type="ECO:0000313" key="3">
    <source>
        <dbReference type="Proteomes" id="UP000070501"/>
    </source>
</evidence>
<feature type="compositionally biased region" description="Polar residues" evidence="1">
    <location>
        <begin position="132"/>
        <end position="154"/>
    </location>
</feature>
<proteinExistence type="predicted"/>
<feature type="compositionally biased region" description="Acidic residues" evidence="1">
    <location>
        <begin position="378"/>
        <end position="387"/>
    </location>
</feature>